<organism evidence="2">
    <name type="scientific">Ananas comosus var. bracteatus</name>
    <name type="common">red pineapple</name>
    <dbReference type="NCBI Taxonomy" id="296719"/>
    <lineage>
        <taxon>Eukaryota</taxon>
        <taxon>Viridiplantae</taxon>
        <taxon>Streptophyta</taxon>
        <taxon>Embryophyta</taxon>
        <taxon>Tracheophyta</taxon>
        <taxon>Spermatophyta</taxon>
        <taxon>Magnoliopsida</taxon>
        <taxon>Liliopsida</taxon>
        <taxon>Poales</taxon>
        <taxon>Bromeliaceae</taxon>
        <taxon>Bromelioideae</taxon>
        <taxon>Ananas</taxon>
    </lineage>
</organism>
<feature type="compositionally biased region" description="Low complexity" evidence="1">
    <location>
        <begin position="172"/>
        <end position="182"/>
    </location>
</feature>
<protein>
    <submittedName>
        <fullName evidence="2">Uncharacterized protein</fullName>
    </submittedName>
</protein>
<proteinExistence type="predicted"/>
<feature type="region of interest" description="Disordered" evidence="1">
    <location>
        <begin position="49"/>
        <end position="92"/>
    </location>
</feature>
<evidence type="ECO:0000313" key="2">
    <source>
        <dbReference type="EMBL" id="CAD1836372.1"/>
    </source>
</evidence>
<accession>A0A6V7PZR0</accession>
<dbReference type="AlphaFoldDB" id="A0A6V7PZR0"/>
<reference evidence="2" key="1">
    <citation type="submission" date="2020-07" db="EMBL/GenBank/DDBJ databases">
        <authorList>
            <person name="Lin J."/>
        </authorList>
    </citation>
    <scope>NUCLEOTIDE SEQUENCE</scope>
</reference>
<name>A0A6V7PZR0_ANACO</name>
<evidence type="ECO:0000256" key="1">
    <source>
        <dbReference type="SAM" id="MobiDB-lite"/>
    </source>
</evidence>
<gene>
    <name evidence="2" type="ORF">CB5_LOCUS19583</name>
</gene>
<dbReference type="EMBL" id="LR862131">
    <property type="protein sequence ID" value="CAD1836372.1"/>
    <property type="molecule type" value="Genomic_DNA"/>
</dbReference>
<sequence>MCGSPRLAVIQRSSFSLGGHTHWEPWSWFSPHVVLGCYRFARERRGGARQGRNSIDSALPLRPEIAVPPPRQSSHPRAPRKSARSRSINISEQLVEEDDRTTAGLFAGDSIMECDELHNVVIQICQDVQPLSSLSEVPEPAMPEVSRSVEVGAPVAEPVAEEEAAEREVAEPEAMAEPVAPAKQDIPAEEKAVERMAAERNVNSC</sequence>
<feature type="region of interest" description="Disordered" evidence="1">
    <location>
        <begin position="159"/>
        <end position="187"/>
    </location>
</feature>